<keyword evidence="2" id="KW-1185">Reference proteome</keyword>
<dbReference type="Pfam" id="PF13419">
    <property type="entry name" value="HAD_2"/>
    <property type="match status" value="1"/>
</dbReference>
<dbReference type="PANTHER" id="PTHR43434:SF20">
    <property type="entry name" value="5'-NUCLEOTIDASE"/>
    <property type="match status" value="1"/>
</dbReference>
<dbReference type="InterPro" id="IPR023214">
    <property type="entry name" value="HAD_sf"/>
</dbReference>
<organism evidence="1 2">
    <name type="scientific">Aeromicrobium tamlense</name>
    <dbReference type="NCBI Taxonomy" id="375541"/>
    <lineage>
        <taxon>Bacteria</taxon>
        <taxon>Bacillati</taxon>
        <taxon>Actinomycetota</taxon>
        <taxon>Actinomycetes</taxon>
        <taxon>Propionibacteriales</taxon>
        <taxon>Nocardioidaceae</taxon>
        <taxon>Aeromicrobium</taxon>
    </lineage>
</organism>
<reference evidence="1 2" key="1">
    <citation type="submission" date="2020-07" db="EMBL/GenBank/DDBJ databases">
        <title>Sequencing the genomes of 1000 actinobacteria strains.</title>
        <authorList>
            <person name="Klenk H.-P."/>
        </authorList>
    </citation>
    <scope>NUCLEOTIDE SEQUENCE [LARGE SCALE GENOMIC DNA]</scope>
    <source>
        <strain evidence="1 2">DSM 19087</strain>
    </source>
</reference>
<accession>A0ABX2SLC5</accession>
<dbReference type="Proteomes" id="UP000587211">
    <property type="component" value="Unassembled WGS sequence"/>
</dbReference>
<evidence type="ECO:0000313" key="2">
    <source>
        <dbReference type="Proteomes" id="UP000587211"/>
    </source>
</evidence>
<proteinExistence type="predicted"/>
<gene>
    <name evidence="1" type="ORF">BJ975_003078</name>
</gene>
<dbReference type="InterPro" id="IPR036412">
    <property type="entry name" value="HAD-like_sf"/>
</dbReference>
<dbReference type="GO" id="GO:0008967">
    <property type="term" value="F:phosphoglycolate phosphatase activity"/>
    <property type="evidence" value="ECO:0007669"/>
    <property type="project" value="UniProtKB-EC"/>
</dbReference>
<dbReference type="SUPFAM" id="SSF56784">
    <property type="entry name" value="HAD-like"/>
    <property type="match status" value="1"/>
</dbReference>
<dbReference type="InterPro" id="IPR050155">
    <property type="entry name" value="HAD-like_hydrolase_sf"/>
</dbReference>
<name>A0ABX2SLC5_9ACTN</name>
<dbReference type="InterPro" id="IPR023198">
    <property type="entry name" value="PGP-like_dom2"/>
</dbReference>
<dbReference type="RefSeq" id="WP_317628245.1">
    <property type="nucleotide sequence ID" value="NZ_BAAAMP010000002.1"/>
</dbReference>
<dbReference type="InterPro" id="IPR041492">
    <property type="entry name" value="HAD_2"/>
</dbReference>
<comment type="caution">
    <text evidence="1">The sequence shown here is derived from an EMBL/GenBank/DDBJ whole genome shotgun (WGS) entry which is preliminary data.</text>
</comment>
<dbReference type="PANTHER" id="PTHR43434">
    <property type="entry name" value="PHOSPHOGLYCOLATE PHOSPHATASE"/>
    <property type="match status" value="1"/>
</dbReference>
<dbReference type="EMBL" id="JACBZN010000001">
    <property type="protein sequence ID" value="NYI39703.1"/>
    <property type="molecule type" value="Genomic_DNA"/>
</dbReference>
<sequence length="203" mass="21828">MTRTIGFDLDMTLIDSRPGIRAVYEELSRQTGVPIDAELAVSRLGPPLTWELEHWFPAEAVPEMFARYRAMYPEIAIPRVLAMPGADEALAAARELGRAIVITAKAGPNAVLHLEHLGLPHDAVVGDAWREQKAEVLVRESADTYVGDHVHDMDAARIAEVRGLAVTTGPCSAEELVAAGAAHVADDLTAFVPLLRAGASPRP</sequence>
<evidence type="ECO:0000313" key="1">
    <source>
        <dbReference type="EMBL" id="NYI39703.1"/>
    </source>
</evidence>
<keyword evidence="1" id="KW-0378">Hydrolase</keyword>
<dbReference type="Gene3D" id="1.10.150.240">
    <property type="entry name" value="Putative phosphatase, domain 2"/>
    <property type="match status" value="1"/>
</dbReference>
<protein>
    <submittedName>
        <fullName evidence="1">Phosphoglycolate phosphatase</fullName>
        <ecNumber evidence="1">3.1.3.18</ecNumber>
    </submittedName>
</protein>
<dbReference type="EC" id="3.1.3.18" evidence="1"/>
<dbReference type="Gene3D" id="3.40.50.1000">
    <property type="entry name" value="HAD superfamily/HAD-like"/>
    <property type="match status" value="1"/>
</dbReference>